<keyword evidence="2" id="KW-0812">Transmembrane</keyword>
<sequence length="404" mass="46236">MSEAVKKSAGWGSFVCPSCRLVFRIPRDHDGYGVVCPGCKEMLAIPDDVKIHKMLEGFKTSSDDQPEIKAKLQPAAEATTHQAAMHKHMASSSSPDWERDVDPDEVPKRSNHLVLSLLYLGGVTGFVMICWALFSVVTTVELEEVVERSDEEVPLWQQMNEELEVQKPAVKETGIVAIAQDENWRSDVVGAKVGEVARHIFEAESVEEWEPYLYDAENVMPKVRAYYAENPWKPVKLSEQFGSGALTVIPPLVKVSGELADYSIIHLLFERVGDKFLFDWEYWVGWSEMPWQEFKDEKPSEPKVFRAVCYYDNYYAYGFRDDKKWQVYRLESIDSEHVLYGYIDQTTNMGLIGAVAPHSDGSRITIKVHYPEDARARNQVLIDELVMPDWYDVERIQVPVEEEK</sequence>
<dbReference type="Proteomes" id="UP000624703">
    <property type="component" value="Unassembled WGS sequence"/>
</dbReference>
<evidence type="ECO:0000256" key="2">
    <source>
        <dbReference type="SAM" id="Phobius"/>
    </source>
</evidence>
<keyword evidence="2" id="KW-0472">Membrane</keyword>
<feature type="region of interest" description="Disordered" evidence="1">
    <location>
        <begin position="84"/>
        <end position="104"/>
    </location>
</feature>
<feature type="transmembrane region" description="Helical" evidence="2">
    <location>
        <begin position="113"/>
        <end position="134"/>
    </location>
</feature>
<keyword evidence="2" id="KW-1133">Transmembrane helix</keyword>
<dbReference type="RefSeq" id="WP_200311604.1">
    <property type="nucleotide sequence ID" value="NZ_JAENIM010000039.1"/>
</dbReference>
<dbReference type="EMBL" id="JAENIM010000039">
    <property type="protein sequence ID" value="MBK1791608.1"/>
    <property type="molecule type" value="Genomic_DNA"/>
</dbReference>
<gene>
    <name evidence="3" type="ORF">JIN82_10640</name>
</gene>
<evidence type="ECO:0000256" key="1">
    <source>
        <dbReference type="SAM" id="MobiDB-lite"/>
    </source>
</evidence>
<organism evidence="3 4">
    <name type="scientific">Persicirhabdus sediminis</name>
    <dbReference type="NCBI Taxonomy" id="454144"/>
    <lineage>
        <taxon>Bacteria</taxon>
        <taxon>Pseudomonadati</taxon>
        <taxon>Verrucomicrobiota</taxon>
        <taxon>Verrucomicrobiia</taxon>
        <taxon>Verrucomicrobiales</taxon>
        <taxon>Verrucomicrobiaceae</taxon>
        <taxon>Persicirhabdus</taxon>
    </lineage>
</organism>
<name>A0A8J7MHS6_9BACT</name>
<accession>A0A8J7MHS6</accession>
<dbReference type="AlphaFoldDB" id="A0A8J7MHS6"/>
<protein>
    <submittedName>
        <fullName evidence="3">Uncharacterized protein</fullName>
    </submittedName>
</protein>
<evidence type="ECO:0000313" key="3">
    <source>
        <dbReference type="EMBL" id="MBK1791608.1"/>
    </source>
</evidence>
<keyword evidence="4" id="KW-1185">Reference proteome</keyword>
<reference evidence="3" key="1">
    <citation type="submission" date="2021-01" db="EMBL/GenBank/DDBJ databases">
        <title>Modified the classification status of verrucomicrobia.</title>
        <authorList>
            <person name="Feng X."/>
        </authorList>
    </citation>
    <scope>NUCLEOTIDE SEQUENCE</scope>
    <source>
        <strain evidence="3">_KCTC 22039</strain>
    </source>
</reference>
<comment type="caution">
    <text evidence="3">The sequence shown here is derived from an EMBL/GenBank/DDBJ whole genome shotgun (WGS) entry which is preliminary data.</text>
</comment>
<evidence type="ECO:0000313" key="4">
    <source>
        <dbReference type="Proteomes" id="UP000624703"/>
    </source>
</evidence>
<proteinExistence type="predicted"/>